<protein>
    <recommendedName>
        <fullName evidence="3">BTB domain-containing protein</fullName>
    </recommendedName>
</protein>
<reference evidence="1 2" key="1">
    <citation type="submission" date="2024-02" db="EMBL/GenBank/DDBJ databases">
        <title>A draft genome for the cacao thread blight pathogen Marasmius crinis-equi.</title>
        <authorList>
            <person name="Cohen S.P."/>
            <person name="Baruah I.K."/>
            <person name="Amoako-Attah I."/>
            <person name="Bukari Y."/>
            <person name="Meinhardt L.W."/>
            <person name="Bailey B.A."/>
        </authorList>
    </citation>
    <scope>NUCLEOTIDE SEQUENCE [LARGE SCALE GENOMIC DNA]</scope>
    <source>
        <strain evidence="1 2">GH-76</strain>
    </source>
</reference>
<comment type="caution">
    <text evidence="1">The sequence shown here is derived from an EMBL/GenBank/DDBJ whole genome shotgun (WGS) entry which is preliminary data.</text>
</comment>
<sequence length="210" mass="23738">MRTILIRVSAVIDSFGPLLAIWNHERNTDVAEDKRVRILGHEDKVLHKTLASFMTAKSQYTIDIPTLDATRYDSQVVDTVIEMAYTITTLDVVIEKFIRPFNGCSTTALKPLESLMRLLRDWDFEALLAVVECGVVSEGILSPSSSPAIREFLLSIADDLQLRILKSSCVLFEHTTEECIWYIDSFGQFRVVDSDGLVFADYTLHSVVYI</sequence>
<evidence type="ECO:0000313" key="2">
    <source>
        <dbReference type="Proteomes" id="UP001465976"/>
    </source>
</evidence>
<keyword evidence="2" id="KW-1185">Reference proteome</keyword>
<evidence type="ECO:0000313" key="1">
    <source>
        <dbReference type="EMBL" id="KAL0574714.1"/>
    </source>
</evidence>
<accession>A0ABR3FHA6</accession>
<organism evidence="1 2">
    <name type="scientific">Marasmius crinis-equi</name>
    <dbReference type="NCBI Taxonomy" id="585013"/>
    <lineage>
        <taxon>Eukaryota</taxon>
        <taxon>Fungi</taxon>
        <taxon>Dikarya</taxon>
        <taxon>Basidiomycota</taxon>
        <taxon>Agaricomycotina</taxon>
        <taxon>Agaricomycetes</taxon>
        <taxon>Agaricomycetidae</taxon>
        <taxon>Agaricales</taxon>
        <taxon>Marasmiineae</taxon>
        <taxon>Marasmiaceae</taxon>
        <taxon>Marasmius</taxon>
    </lineage>
</organism>
<proteinExistence type="predicted"/>
<name>A0ABR3FHA6_9AGAR</name>
<dbReference type="Proteomes" id="UP001465976">
    <property type="component" value="Unassembled WGS sequence"/>
</dbReference>
<dbReference type="EMBL" id="JBAHYK010000374">
    <property type="protein sequence ID" value="KAL0574714.1"/>
    <property type="molecule type" value="Genomic_DNA"/>
</dbReference>
<evidence type="ECO:0008006" key="3">
    <source>
        <dbReference type="Google" id="ProtNLM"/>
    </source>
</evidence>
<gene>
    <name evidence="1" type="ORF">V5O48_007245</name>
</gene>